<dbReference type="SUPFAM" id="SSF56784">
    <property type="entry name" value="HAD-like"/>
    <property type="match status" value="1"/>
</dbReference>
<name>A0A7C3V7W1_9BACT</name>
<sequence length="156" mass="16821">MLNVEIPGFNDLRLKYLVLDYNGTLACDGQPLEGVKERLETLSSYLEILILTADTFGMVRDRTMAWPCRVEVIPRGLEAEAKVKCLQGLGAEQTVAVGNGRNDRLMLKGAGLGIAVVQAEGAAVATILAADLVVPGILEALDLLLYPQRLKATLRS</sequence>
<dbReference type="InterPro" id="IPR023214">
    <property type="entry name" value="HAD_sf"/>
</dbReference>
<accession>A0A7C3V7W1</accession>
<evidence type="ECO:0000313" key="1">
    <source>
        <dbReference type="EMBL" id="HGF34379.1"/>
    </source>
</evidence>
<protein>
    <submittedName>
        <fullName evidence="1">ATPase P</fullName>
    </submittedName>
</protein>
<dbReference type="InterPro" id="IPR036412">
    <property type="entry name" value="HAD-like_sf"/>
</dbReference>
<reference evidence="1" key="1">
    <citation type="journal article" date="2020" name="mSystems">
        <title>Genome- and Community-Level Interaction Insights into Carbon Utilization and Element Cycling Functions of Hydrothermarchaeota in Hydrothermal Sediment.</title>
        <authorList>
            <person name="Zhou Z."/>
            <person name="Liu Y."/>
            <person name="Xu W."/>
            <person name="Pan J."/>
            <person name="Luo Z.H."/>
            <person name="Li M."/>
        </authorList>
    </citation>
    <scope>NUCLEOTIDE SEQUENCE [LARGE SCALE GENOMIC DNA]</scope>
    <source>
        <strain evidence="1">SpSt-897</strain>
    </source>
</reference>
<proteinExistence type="predicted"/>
<dbReference type="AlphaFoldDB" id="A0A7C3V7W1"/>
<dbReference type="EMBL" id="DTMF01000207">
    <property type="protein sequence ID" value="HGF34379.1"/>
    <property type="molecule type" value="Genomic_DNA"/>
</dbReference>
<dbReference type="Pfam" id="PF08282">
    <property type="entry name" value="Hydrolase_3"/>
    <property type="match status" value="1"/>
</dbReference>
<dbReference type="Gene3D" id="3.40.50.1000">
    <property type="entry name" value="HAD superfamily/HAD-like"/>
    <property type="match status" value="1"/>
</dbReference>
<comment type="caution">
    <text evidence="1">The sequence shown here is derived from an EMBL/GenBank/DDBJ whole genome shotgun (WGS) entry which is preliminary data.</text>
</comment>
<organism evidence="1">
    <name type="scientific">Desulfobacca acetoxidans</name>
    <dbReference type="NCBI Taxonomy" id="60893"/>
    <lineage>
        <taxon>Bacteria</taxon>
        <taxon>Pseudomonadati</taxon>
        <taxon>Thermodesulfobacteriota</taxon>
        <taxon>Desulfobaccia</taxon>
        <taxon>Desulfobaccales</taxon>
        <taxon>Desulfobaccaceae</taxon>
        <taxon>Desulfobacca</taxon>
    </lineage>
</organism>
<gene>
    <name evidence="1" type="ORF">ENW96_08330</name>
</gene>